<dbReference type="PANTHER" id="PTHR30629:SF2">
    <property type="entry name" value="PROPHAGE INTEGRASE INTS-RELATED"/>
    <property type="match status" value="1"/>
</dbReference>
<dbReference type="Gene3D" id="1.10.443.10">
    <property type="entry name" value="Intergrase catalytic core"/>
    <property type="match status" value="1"/>
</dbReference>
<dbReference type="Proteomes" id="UP000199119">
    <property type="component" value="Unassembled WGS sequence"/>
</dbReference>
<dbReference type="InterPro" id="IPR038488">
    <property type="entry name" value="Integrase_DNA-bd_sf"/>
</dbReference>
<keyword evidence="6" id="KW-1185">Reference proteome</keyword>
<dbReference type="InterPro" id="IPR050808">
    <property type="entry name" value="Phage_Integrase"/>
</dbReference>
<dbReference type="PANTHER" id="PTHR30629">
    <property type="entry name" value="PROPHAGE INTEGRASE"/>
    <property type="match status" value="1"/>
</dbReference>
<dbReference type="GO" id="GO:0006310">
    <property type="term" value="P:DNA recombination"/>
    <property type="evidence" value="ECO:0007669"/>
    <property type="project" value="UniProtKB-KW"/>
</dbReference>
<reference evidence="6" key="1">
    <citation type="submission" date="2016-10" db="EMBL/GenBank/DDBJ databases">
        <authorList>
            <person name="Varghese N."/>
            <person name="Submissions S."/>
        </authorList>
    </citation>
    <scope>NUCLEOTIDE SEQUENCE [LARGE SCALE GENOMIC DNA]</scope>
    <source>
        <strain evidence="6">DSM 27981</strain>
    </source>
</reference>
<dbReference type="RefSeq" id="WP_092940158.1">
    <property type="nucleotide sequence ID" value="NZ_FONX01000009.1"/>
</dbReference>
<evidence type="ECO:0000256" key="3">
    <source>
        <dbReference type="ARBA" id="ARBA00023172"/>
    </source>
</evidence>
<dbReference type="InterPro" id="IPR013762">
    <property type="entry name" value="Integrase-like_cat_sf"/>
</dbReference>
<evidence type="ECO:0000256" key="2">
    <source>
        <dbReference type="ARBA" id="ARBA00022908"/>
    </source>
</evidence>
<dbReference type="GO" id="GO:0003677">
    <property type="term" value="F:DNA binding"/>
    <property type="evidence" value="ECO:0007669"/>
    <property type="project" value="InterPro"/>
</dbReference>
<evidence type="ECO:0000256" key="1">
    <source>
        <dbReference type="ARBA" id="ARBA00008857"/>
    </source>
</evidence>
<organism evidence="5 6">
    <name type="scientific">Paracidovorax wautersii</name>
    <dbReference type="NCBI Taxonomy" id="1177982"/>
    <lineage>
        <taxon>Bacteria</taxon>
        <taxon>Pseudomonadati</taxon>
        <taxon>Pseudomonadota</taxon>
        <taxon>Betaproteobacteria</taxon>
        <taxon>Burkholderiales</taxon>
        <taxon>Comamonadaceae</taxon>
        <taxon>Paracidovorax</taxon>
    </lineage>
</organism>
<evidence type="ECO:0000313" key="6">
    <source>
        <dbReference type="Proteomes" id="UP000199119"/>
    </source>
</evidence>
<name>A0A1I2F649_9BURK</name>
<evidence type="ECO:0000313" key="5">
    <source>
        <dbReference type="EMBL" id="SFF00463.1"/>
    </source>
</evidence>
<sequence length="451" mass="50605">MTNKVKLSVKRIADLRPVDDKNPGFLIDADTPNLYVRIRPRGKPAFLFVGSMAGKAVNLVIGNTQTWTIPAAQEEARRMRTLIDRGIHPKLEREDREAETAKAIAAKSRIEITVGEVWEAYIARGVGKRGRPWAPTYLRSLKSAMHEGGEMFPRCGERRTVQGPLFVARDIPIGEFDDDALADILGDELDRIGERFRGEPGVNPPGYAVVNKAAESLSGMFRWASREREYKSLINGNPARSPTVQDNLPSKTGVRRLDFVEIVQLEKFFEGVSKLPNRTMAGYLTGLLITGARRQELAALKWSDIDFDLKKLTIADKSTQTLHRTREIPLAQWFEAVIKSMPKVDQNPYVFAAPRSKLGYVQDARKSLAPVIEHAKIKHLTPHGLRRTFSLVGEAARCPSGAVEQIMGHSVSSMEEHYKPRRIDALREELVRLEEFVREKAKLPALEVEAV</sequence>
<dbReference type="SUPFAM" id="SSF56349">
    <property type="entry name" value="DNA breaking-rejoining enzymes"/>
    <property type="match status" value="1"/>
</dbReference>
<dbReference type="GO" id="GO:0015074">
    <property type="term" value="P:DNA integration"/>
    <property type="evidence" value="ECO:0007669"/>
    <property type="project" value="UniProtKB-KW"/>
</dbReference>
<dbReference type="InterPro" id="IPR002104">
    <property type="entry name" value="Integrase_catalytic"/>
</dbReference>
<dbReference type="InterPro" id="IPR011010">
    <property type="entry name" value="DNA_brk_join_enz"/>
</dbReference>
<proteinExistence type="inferred from homology"/>
<dbReference type="InterPro" id="IPR025166">
    <property type="entry name" value="Integrase_DNA_bind_dom"/>
</dbReference>
<accession>A0A1I2F649</accession>
<keyword evidence="3" id="KW-0233">DNA recombination</keyword>
<dbReference type="PROSITE" id="PS51898">
    <property type="entry name" value="TYR_RECOMBINASE"/>
    <property type="match status" value="1"/>
</dbReference>
<dbReference type="Gene3D" id="3.30.160.390">
    <property type="entry name" value="Integrase, DNA-binding domain"/>
    <property type="match status" value="1"/>
</dbReference>
<dbReference type="EMBL" id="FONX01000009">
    <property type="protein sequence ID" value="SFF00463.1"/>
    <property type="molecule type" value="Genomic_DNA"/>
</dbReference>
<feature type="domain" description="Tyr recombinase" evidence="4">
    <location>
        <begin position="255"/>
        <end position="431"/>
    </location>
</feature>
<protein>
    <recommendedName>
        <fullName evidence="4">Tyr recombinase domain-containing protein</fullName>
    </recommendedName>
</protein>
<evidence type="ECO:0000259" key="4">
    <source>
        <dbReference type="PROSITE" id="PS51898"/>
    </source>
</evidence>
<dbReference type="Pfam" id="PF13356">
    <property type="entry name" value="Arm-DNA-bind_3"/>
    <property type="match status" value="1"/>
</dbReference>
<dbReference type="OrthoDB" id="8556969at2"/>
<dbReference type="STRING" id="1177982.SAMN04489711_109153"/>
<keyword evidence="2" id="KW-0229">DNA integration</keyword>
<dbReference type="AlphaFoldDB" id="A0A1I2F649"/>
<comment type="similarity">
    <text evidence="1">Belongs to the 'phage' integrase family.</text>
</comment>
<dbReference type="Pfam" id="PF00589">
    <property type="entry name" value="Phage_integrase"/>
    <property type="match status" value="1"/>
</dbReference>
<gene>
    <name evidence="5" type="ORF">SAMN04489711_109153</name>
</gene>